<evidence type="ECO:0000256" key="1">
    <source>
        <dbReference type="SAM" id="MobiDB-lite"/>
    </source>
</evidence>
<protein>
    <submittedName>
        <fullName evidence="2">Uncharacterized protein</fullName>
    </submittedName>
</protein>
<sequence>KLPKYNSYIFRKLKKSKENNIDTKNVKSEDISKETNNYEIEEDYLSDEEFSGDDSELDTLIN</sequence>
<feature type="region of interest" description="Disordered" evidence="1">
    <location>
        <begin position="30"/>
        <end position="62"/>
    </location>
</feature>
<dbReference type="AlphaFoldDB" id="A0A814PG60"/>
<evidence type="ECO:0000313" key="2">
    <source>
        <dbReference type="EMBL" id="CAF1105047.1"/>
    </source>
</evidence>
<feature type="compositionally biased region" description="Acidic residues" evidence="1">
    <location>
        <begin position="39"/>
        <end position="62"/>
    </location>
</feature>
<keyword evidence="3" id="KW-1185">Reference proteome</keyword>
<accession>A0A814PG60</accession>
<name>A0A814PG60_9BILA</name>
<reference evidence="2" key="1">
    <citation type="submission" date="2021-02" db="EMBL/GenBank/DDBJ databases">
        <authorList>
            <person name="Nowell W R."/>
        </authorList>
    </citation>
    <scope>NUCLEOTIDE SEQUENCE</scope>
    <source>
        <strain evidence="2">Ploen Becks lab</strain>
    </source>
</reference>
<comment type="caution">
    <text evidence="2">The sequence shown here is derived from an EMBL/GenBank/DDBJ whole genome shotgun (WGS) entry which is preliminary data.</text>
</comment>
<dbReference type="Proteomes" id="UP000663879">
    <property type="component" value="Unassembled WGS sequence"/>
</dbReference>
<organism evidence="2 3">
    <name type="scientific">Brachionus calyciflorus</name>
    <dbReference type="NCBI Taxonomy" id="104777"/>
    <lineage>
        <taxon>Eukaryota</taxon>
        <taxon>Metazoa</taxon>
        <taxon>Spiralia</taxon>
        <taxon>Gnathifera</taxon>
        <taxon>Rotifera</taxon>
        <taxon>Eurotatoria</taxon>
        <taxon>Monogononta</taxon>
        <taxon>Pseudotrocha</taxon>
        <taxon>Ploima</taxon>
        <taxon>Brachionidae</taxon>
        <taxon>Brachionus</taxon>
    </lineage>
</organism>
<proteinExistence type="predicted"/>
<gene>
    <name evidence="2" type="ORF">OXX778_LOCUS21342</name>
</gene>
<feature type="non-terminal residue" evidence="2">
    <location>
        <position position="1"/>
    </location>
</feature>
<evidence type="ECO:0000313" key="3">
    <source>
        <dbReference type="Proteomes" id="UP000663879"/>
    </source>
</evidence>
<dbReference type="EMBL" id="CAJNOC010007790">
    <property type="protein sequence ID" value="CAF1105047.1"/>
    <property type="molecule type" value="Genomic_DNA"/>
</dbReference>